<dbReference type="GO" id="GO:0006559">
    <property type="term" value="P:L-phenylalanine catabolic process"/>
    <property type="evidence" value="ECO:0007669"/>
    <property type="project" value="UniProtKB-UniRule"/>
</dbReference>
<evidence type="ECO:0000256" key="1">
    <source>
        <dbReference type="ARBA" id="ARBA00010211"/>
    </source>
</evidence>
<dbReference type="GO" id="GO:0004334">
    <property type="term" value="F:fumarylacetoacetase activity"/>
    <property type="evidence" value="ECO:0007669"/>
    <property type="project" value="UniProtKB-UniRule"/>
</dbReference>
<proteinExistence type="inferred from homology"/>
<evidence type="ECO:0000256" key="4">
    <source>
        <dbReference type="SAM" id="MobiDB-lite"/>
    </source>
</evidence>
<evidence type="ECO:0000259" key="5">
    <source>
        <dbReference type="PROSITE" id="PS50405"/>
    </source>
</evidence>
<dbReference type="AlphaFoldDB" id="K0SVS4"/>
<keyword evidence="3" id="KW-0106">Calcium</keyword>
<dbReference type="Gene3D" id="3.90.850.10">
    <property type="entry name" value="Fumarylacetoacetase-like, C-terminal domain"/>
    <property type="match status" value="1"/>
</dbReference>
<feature type="compositionally biased region" description="Gly residues" evidence="4">
    <location>
        <begin position="14"/>
        <end position="27"/>
    </location>
</feature>
<dbReference type="PROSITE" id="PS50405">
    <property type="entry name" value="GST_CTER"/>
    <property type="match status" value="1"/>
</dbReference>
<sequence>MALDAFRCRTSAGSQGGPRTGEGGGGTELSEGIDVGGSSAGDDPTPLEYLRDSRYGSYDVELTVDIRPSPSSRAASTTVCQTNLSNLYWTPAQQLAHHSVTGCAMRPGDLLASGTISGRGRESFGSLLELSWKGTRPVELGDGSSRTFLEDGDEVIMRGWCEARSGLVGRVGFGECSARVLPADPYPYESAGPICDNTIGSSEIRYEDLKVRSSSGSTSLLRVRVALAAKRLEDVEELPQEDGRGGGDQPSEIVLTFRDAQSSEAHRIEGSLAIIEFLDVWNQGGRLIPTEPVTRARMREVVFLLDSIDADVTALANDNVPASSPAIVGRIKSRLATVEGTLTGLRGDASFAIGTFGPTLADVCLLPTLVGVRGRQGLGIDLASYPTLMKVEDACRCHPWFCTTGP</sequence>
<dbReference type="Pfam" id="PF01557">
    <property type="entry name" value="FAA_hydrolase"/>
    <property type="match status" value="1"/>
</dbReference>
<keyword evidence="3" id="KW-0460">Magnesium</keyword>
<dbReference type="EMBL" id="AGNL01018959">
    <property type="protein sequence ID" value="EJK62337.1"/>
    <property type="molecule type" value="Genomic_DNA"/>
</dbReference>
<dbReference type="Proteomes" id="UP000266841">
    <property type="component" value="Unassembled WGS sequence"/>
</dbReference>
<comment type="caution">
    <text evidence="6">The sequence shown here is derived from an EMBL/GenBank/DDBJ whole genome shotgun (WGS) entry which is preliminary data.</text>
</comment>
<dbReference type="OrthoDB" id="38118at2759"/>
<dbReference type="Gene3D" id="3.40.30.10">
    <property type="entry name" value="Glutaredoxin"/>
    <property type="match status" value="1"/>
</dbReference>
<keyword evidence="7" id="KW-1185">Reference proteome</keyword>
<dbReference type="eggNOG" id="KOG2843">
    <property type="taxonomic scope" value="Eukaryota"/>
</dbReference>
<name>K0SVS4_THAOC</name>
<organism evidence="6 7">
    <name type="scientific">Thalassiosira oceanica</name>
    <name type="common">Marine diatom</name>
    <dbReference type="NCBI Taxonomy" id="159749"/>
    <lineage>
        <taxon>Eukaryota</taxon>
        <taxon>Sar</taxon>
        <taxon>Stramenopiles</taxon>
        <taxon>Ochrophyta</taxon>
        <taxon>Bacillariophyta</taxon>
        <taxon>Coscinodiscophyceae</taxon>
        <taxon>Thalassiosirophycidae</taxon>
        <taxon>Thalassiosirales</taxon>
        <taxon>Thalassiosiraceae</taxon>
        <taxon>Thalassiosira</taxon>
    </lineage>
</organism>
<accession>K0SVS4</accession>
<dbReference type="InterPro" id="IPR010987">
    <property type="entry name" value="Glutathione-S-Trfase_C-like"/>
</dbReference>
<comment type="cofactor">
    <cofactor evidence="3">
        <name>Mg(2+)</name>
        <dbReference type="ChEBI" id="CHEBI:18420"/>
    </cofactor>
    <cofactor evidence="3">
        <name>Ca(2+)</name>
        <dbReference type="ChEBI" id="CHEBI:29108"/>
    </cofactor>
</comment>
<dbReference type="EC" id="3.7.1.2" evidence="3"/>
<keyword evidence="3" id="KW-0479">Metal-binding</keyword>
<dbReference type="InterPro" id="IPR005959">
    <property type="entry name" value="Fumarylacetoacetase"/>
</dbReference>
<evidence type="ECO:0000256" key="2">
    <source>
        <dbReference type="PIRSR" id="PIRSR605959-2"/>
    </source>
</evidence>
<dbReference type="GO" id="GO:1902000">
    <property type="term" value="P:homogentisate catabolic process"/>
    <property type="evidence" value="ECO:0007669"/>
    <property type="project" value="TreeGrafter"/>
</dbReference>
<comment type="similarity">
    <text evidence="1 3">Belongs to the FAH family.</text>
</comment>
<dbReference type="SUPFAM" id="SSF56529">
    <property type="entry name" value="FAH"/>
    <property type="match status" value="1"/>
</dbReference>
<evidence type="ECO:0000256" key="3">
    <source>
        <dbReference type="RuleBase" id="RU366008"/>
    </source>
</evidence>
<dbReference type="Gene3D" id="1.20.1050.10">
    <property type="match status" value="1"/>
</dbReference>
<comment type="pathway">
    <text evidence="3">Amino-acid degradation; L-phenylalanine degradation; acetoacetate and fumarate from L-phenylalanine: step 6/6.</text>
</comment>
<reference evidence="6 7" key="1">
    <citation type="journal article" date="2012" name="Genome Biol.">
        <title>Genome and low-iron response of an oceanic diatom adapted to chronic iron limitation.</title>
        <authorList>
            <person name="Lommer M."/>
            <person name="Specht M."/>
            <person name="Roy A.S."/>
            <person name="Kraemer L."/>
            <person name="Andreson R."/>
            <person name="Gutowska M.A."/>
            <person name="Wolf J."/>
            <person name="Bergner S.V."/>
            <person name="Schilhabel M.B."/>
            <person name="Klostermeier U.C."/>
            <person name="Beiko R.G."/>
            <person name="Rosenstiel P."/>
            <person name="Hippler M."/>
            <person name="Laroche J."/>
        </authorList>
    </citation>
    <scope>NUCLEOTIDE SEQUENCE [LARGE SCALE GENOMIC DNA]</scope>
    <source>
        <strain evidence="6 7">CCMP1005</strain>
    </source>
</reference>
<dbReference type="SUPFAM" id="SSF47616">
    <property type="entry name" value="GST C-terminal domain-like"/>
    <property type="match status" value="1"/>
</dbReference>
<keyword evidence="3" id="KW-0828">Tyrosine catabolism</keyword>
<feature type="domain" description="GST C-terminal" evidence="5">
    <location>
        <begin position="291"/>
        <end position="406"/>
    </location>
</feature>
<protein>
    <recommendedName>
        <fullName evidence="3">Fumarylacetoacetase</fullName>
        <ecNumber evidence="3">3.7.1.2</ecNumber>
    </recommendedName>
    <alternativeName>
        <fullName evidence="3">Fumarylacetoacetate hydrolase</fullName>
    </alternativeName>
</protein>
<feature type="binding site" evidence="2">
    <location>
        <position position="115"/>
    </location>
    <ligand>
        <name>substrate</name>
    </ligand>
</feature>
<dbReference type="UniPathway" id="UPA00139">
    <property type="reaction ID" value="UER00341"/>
</dbReference>
<dbReference type="InterPro" id="IPR036663">
    <property type="entry name" value="Fumarylacetoacetase_C_sf"/>
</dbReference>
<evidence type="ECO:0000313" key="6">
    <source>
        <dbReference type="EMBL" id="EJK62337.1"/>
    </source>
</evidence>
<comment type="catalytic activity">
    <reaction evidence="3">
        <text>4-fumarylacetoacetate + H2O = acetoacetate + fumarate + H(+)</text>
        <dbReference type="Rhea" id="RHEA:10244"/>
        <dbReference type="ChEBI" id="CHEBI:13705"/>
        <dbReference type="ChEBI" id="CHEBI:15377"/>
        <dbReference type="ChEBI" id="CHEBI:15378"/>
        <dbReference type="ChEBI" id="CHEBI:18034"/>
        <dbReference type="ChEBI" id="CHEBI:29806"/>
        <dbReference type="EC" id="3.7.1.2"/>
    </reaction>
</comment>
<dbReference type="PANTHER" id="PTHR43069:SF2">
    <property type="entry name" value="FUMARYLACETOACETASE"/>
    <property type="match status" value="1"/>
</dbReference>
<keyword evidence="3" id="KW-0378">Hydrolase</keyword>
<dbReference type="InterPro" id="IPR011234">
    <property type="entry name" value="Fumarylacetoacetase-like_C"/>
</dbReference>
<dbReference type="InterPro" id="IPR036282">
    <property type="entry name" value="Glutathione-S-Trfase_C_sf"/>
</dbReference>
<dbReference type="PANTHER" id="PTHR43069">
    <property type="entry name" value="FUMARYLACETOACETASE"/>
    <property type="match status" value="1"/>
</dbReference>
<keyword evidence="3" id="KW-0585">Phenylalanine catabolism</keyword>
<feature type="region of interest" description="Disordered" evidence="4">
    <location>
        <begin position="1"/>
        <end position="47"/>
    </location>
</feature>
<dbReference type="GO" id="GO:0006572">
    <property type="term" value="P:L-tyrosine catabolic process"/>
    <property type="evidence" value="ECO:0007669"/>
    <property type="project" value="UniProtKB-UniRule"/>
</dbReference>
<evidence type="ECO:0000313" key="7">
    <source>
        <dbReference type="Proteomes" id="UP000266841"/>
    </source>
</evidence>
<gene>
    <name evidence="6" type="ORF">THAOC_17055</name>
</gene>
<dbReference type="GO" id="GO:0046872">
    <property type="term" value="F:metal ion binding"/>
    <property type="evidence" value="ECO:0007669"/>
    <property type="project" value="UniProtKB-UniRule"/>
</dbReference>